<evidence type="ECO:0000313" key="1">
    <source>
        <dbReference type="EMBL" id="MBM7588599.1"/>
    </source>
</evidence>
<evidence type="ECO:0000313" key="2">
    <source>
        <dbReference type="Proteomes" id="UP000717624"/>
    </source>
</evidence>
<accession>A0A938XX56</accession>
<gene>
    <name evidence="1" type="ORF">JOD01_000185</name>
</gene>
<organism evidence="1 2">
    <name type="scientific">Brevibacillus fulvus</name>
    <dbReference type="NCBI Taxonomy" id="1125967"/>
    <lineage>
        <taxon>Bacteria</taxon>
        <taxon>Bacillati</taxon>
        <taxon>Bacillota</taxon>
        <taxon>Bacilli</taxon>
        <taxon>Bacillales</taxon>
        <taxon>Paenibacillaceae</taxon>
        <taxon>Brevibacillus</taxon>
    </lineage>
</organism>
<dbReference type="Proteomes" id="UP000717624">
    <property type="component" value="Unassembled WGS sequence"/>
</dbReference>
<dbReference type="AlphaFoldDB" id="A0A938XX56"/>
<sequence length="30" mass="3295">MGDSDSCNRQAIGLAQLGMNIDEAEKWRQG</sequence>
<keyword evidence="2" id="KW-1185">Reference proteome</keyword>
<comment type="caution">
    <text evidence="1">The sequence shown here is derived from an EMBL/GenBank/DDBJ whole genome shotgun (WGS) entry which is preliminary data.</text>
</comment>
<name>A0A938XX56_9BACL</name>
<reference evidence="1" key="1">
    <citation type="submission" date="2021-01" db="EMBL/GenBank/DDBJ databases">
        <title>Genomic Encyclopedia of Type Strains, Phase IV (KMG-IV): sequencing the most valuable type-strain genomes for metagenomic binning, comparative biology and taxonomic classification.</title>
        <authorList>
            <person name="Goeker M."/>
        </authorList>
    </citation>
    <scope>NUCLEOTIDE SEQUENCE</scope>
    <source>
        <strain evidence="1">DSM 25523</strain>
    </source>
</reference>
<protein>
    <submittedName>
        <fullName evidence="1">Uncharacterized protein</fullName>
    </submittedName>
</protein>
<proteinExistence type="predicted"/>
<dbReference type="EMBL" id="JAFBEB010000001">
    <property type="protein sequence ID" value="MBM7588599.1"/>
    <property type="molecule type" value="Genomic_DNA"/>
</dbReference>